<sequence>MTEQTIKCLCGFKAYFVGELLTFILDDIESGTVTPTEDIEHLGVGIRGLRYCGIDTSKIEKQFGVLEESLGKMAEAEMSHERHKTRLNTLLDHNNLEKAIGDTLEKCSK</sequence>
<accession>X1Q577</accession>
<dbReference type="EMBL" id="BARW01000380">
    <property type="protein sequence ID" value="GAI63652.1"/>
    <property type="molecule type" value="Genomic_DNA"/>
</dbReference>
<protein>
    <submittedName>
        <fullName evidence="1">Uncharacterized protein</fullName>
    </submittedName>
</protein>
<proteinExistence type="predicted"/>
<comment type="caution">
    <text evidence="1">The sequence shown here is derived from an EMBL/GenBank/DDBJ whole genome shotgun (WGS) entry which is preliminary data.</text>
</comment>
<organism evidence="1">
    <name type="scientific">marine sediment metagenome</name>
    <dbReference type="NCBI Taxonomy" id="412755"/>
    <lineage>
        <taxon>unclassified sequences</taxon>
        <taxon>metagenomes</taxon>
        <taxon>ecological metagenomes</taxon>
    </lineage>
</organism>
<evidence type="ECO:0000313" key="1">
    <source>
        <dbReference type="EMBL" id="GAI63652.1"/>
    </source>
</evidence>
<reference evidence="1" key="1">
    <citation type="journal article" date="2014" name="Front. Microbiol.">
        <title>High frequency of phylogenetically diverse reductive dehalogenase-homologous genes in deep subseafloor sedimentary metagenomes.</title>
        <authorList>
            <person name="Kawai M."/>
            <person name="Futagami T."/>
            <person name="Toyoda A."/>
            <person name="Takaki Y."/>
            <person name="Nishi S."/>
            <person name="Hori S."/>
            <person name="Arai W."/>
            <person name="Tsubouchi T."/>
            <person name="Morono Y."/>
            <person name="Uchiyama I."/>
            <person name="Ito T."/>
            <person name="Fujiyama A."/>
            <person name="Inagaki F."/>
            <person name="Takami H."/>
        </authorList>
    </citation>
    <scope>NUCLEOTIDE SEQUENCE</scope>
    <source>
        <strain evidence="1">Expedition CK06-06</strain>
    </source>
</reference>
<gene>
    <name evidence="1" type="ORF">S12H4_01778</name>
</gene>
<name>X1Q577_9ZZZZ</name>
<dbReference type="AlphaFoldDB" id="X1Q577"/>